<keyword evidence="2" id="KW-0479">Metal-binding</keyword>
<dbReference type="SUPFAM" id="SSF57701">
    <property type="entry name" value="Zn2/Cys6 DNA-binding domain"/>
    <property type="match status" value="1"/>
</dbReference>
<dbReference type="PANTHER" id="PTHR31845:SF21">
    <property type="entry name" value="REGULATORY PROTEIN LEU3"/>
    <property type="match status" value="1"/>
</dbReference>
<dbReference type="SMART" id="SM00066">
    <property type="entry name" value="GAL4"/>
    <property type="match status" value="1"/>
</dbReference>
<dbReference type="Gene3D" id="4.10.240.10">
    <property type="entry name" value="Zn(2)-C6 fungal-type DNA-binding domain"/>
    <property type="match status" value="1"/>
</dbReference>
<dbReference type="STRING" id="91928.A0A0D1YYD4"/>
<dbReference type="Pfam" id="PF04082">
    <property type="entry name" value="Fungal_trans"/>
    <property type="match status" value="1"/>
</dbReference>
<reference evidence="9 10" key="1">
    <citation type="submission" date="2015-01" db="EMBL/GenBank/DDBJ databases">
        <title>The Genome Sequence of Exophiala spinifera CBS89968.</title>
        <authorList>
            <consortium name="The Broad Institute Genomics Platform"/>
            <person name="Cuomo C."/>
            <person name="de Hoog S."/>
            <person name="Gorbushina A."/>
            <person name="Stielow B."/>
            <person name="Teixiera M."/>
            <person name="Abouelleil A."/>
            <person name="Chapman S.B."/>
            <person name="Priest M."/>
            <person name="Young S.K."/>
            <person name="Wortman J."/>
            <person name="Nusbaum C."/>
            <person name="Birren B."/>
        </authorList>
    </citation>
    <scope>NUCLEOTIDE SEQUENCE [LARGE SCALE GENOMIC DNA]</scope>
    <source>
        <strain evidence="9 10">CBS 89968</strain>
    </source>
</reference>
<sequence length="577" mass="64950">MTSVPDLVKGTRIKACTECRQQKLRCDASNDYSQPCSRCRKFKLECIVSANFRRVKRRTKTELQAELDQLKRRVAASSPKPLPASSIQLSEADLLQTSDILAETISTSQSRSLGAKGNDMRQQTRTLSPTVTEQAETPLLTSDQATSATLSQNLQGIRVDAHEIDECFSLFFHRFLPYMPIFDTPFNPDDCYRASPFLFWAVVTTGARRSENPTLILTLAPKLMDLAQQALFATERYLPTIQALILMCTWPIPIDTLQKDKVPMLAGSMLQLATNMGLHVYGTAQDFTRVASRHDRRQRDFRTRLWALCLITCQRVNNHCGLPPLLIPDTYSHEGYREDPFKDISATIQFQRKLNQIQTEATLHIEQEALSKSPEIRNASLGCAVDQGLTRLASLSHECPSLSDRFWLLGAKLQVEACLLLAHSSAIQDMHLSDLYSNACAMVEFGEELDKREAFASFAPALLLSSLHLAALLILRIGKSHLSSMLELQRGRKCFFLVIELNKKISVRADDLAARGTIILSQLWTSKVPFKQPDGTIDPLWLQCRSRLGMSVCFDCYWLWRQEFAGLPNPYDGVEGN</sequence>
<comment type="subcellular location">
    <subcellularLocation>
        <location evidence="1">Nucleus</location>
    </subcellularLocation>
</comment>
<protein>
    <recommendedName>
        <fullName evidence="8">Zn(2)-C6 fungal-type domain-containing protein</fullName>
    </recommendedName>
</protein>
<evidence type="ECO:0000256" key="6">
    <source>
        <dbReference type="ARBA" id="ARBA00023242"/>
    </source>
</evidence>
<dbReference type="Pfam" id="PF00172">
    <property type="entry name" value="Zn_clus"/>
    <property type="match status" value="1"/>
</dbReference>
<proteinExistence type="predicted"/>
<dbReference type="CDD" id="cd00067">
    <property type="entry name" value="GAL4"/>
    <property type="match status" value="1"/>
</dbReference>
<evidence type="ECO:0000313" key="9">
    <source>
        <dbReference type="EMBL" id="KIW20301.1"/>
    </source>
</evidence>
<keyword evidence="10" id="KW-1185">Reference proteome</keyword>
<evidence type="ECO:0000256" key="4">
    <source>
        <dbReference type="ARBA" id="ARBA00023125"/>
    </source>
</evidence>
<keyword evidence="5" id="KW-0804">Transcription</keyword>
<dbReference type="PROSITE" id="PS00463">
    <property type="entry name" value="ZN2_CY6_FUNGAL_1"/>
    <property type="match status" value="1"/>
</dbReference>
<dbReference type="InterPro" id="IPR007219">
    <property type="entry name" value="XnlR_reg_dom"/>
</dbReference>
<dbReference type="GeneID" id="27327959"/>
<keyword evidence="4" id="KW-0238">DNA-binding</keyword>
<dbReference type="PROSITE" id="PS50048">
    <property type="entry name" value="ZN2_CY6_FUNGAL_2"/>
    <property type="match status" value="1"/>
</dbReference>
<evidence type="ECO:0000256" key="2">
    <source>
        <dbReference type="ARBA" id="ARBA00022723"/>
    </source>
</evidence>
<dbReference type="VEuPathDB" id="FungiDB:PV08_00876"/>
<dbReference type="InterPro" id="IPR001138">
    <property type="entry name" value="Zn2Cys6_DnaBD"/>
</dbReference>
<dbReference type="HOGENOM" id="CLU_011455_2_1_1"/>
<dbReference type="GO" id="GO:0008270">
    <property type="term" value="F:zinc ion binding"/>
    <property type="evidence" value="ECO:0007669"/>
    <property type="project" value="InterPro"/>
</dbReference>
<dbReference type="GO" id="GO:0006351">
    <property type="term" value="P:DNA-templated transcription"/>
    <property type="evidence" value="ECO:0007669"/>
    <property type="project" value="InterPro"/>
</dbReference>
<evidence type="ECO:0000256" key="7">
    <source>
        <dbReference type="SAM" id="MobiDB-lite"/>
    </source>
</evidence>
<dbReference type="AlphaFoldDB" id="A0A0D1YYD4"/>
<evidence type="ECO:0000256" key="1">
    <source>
        <dbReference type="ARBA" id="ARBA00004123"/>
    </source>
</evidence>
<feature type="domain" description="Zn(2)-C6 fungal-type" evidence="8">
    <location>
        <begin position="15"/>
        <end position="48"/>
    </location>
</feature>
<dbReference type="InterPro" id="IPR036864">
    <property type="entry name" value="Zn2-C6_fun-type_DNA-bd_sf"/>
</dbReference>
<evidence type="ECO:0000313" key="10">
    <source>
        <dbReference type="Proteomes" id="UP000053328"/>
    </source>
</evidence>
<keyword evidence="3" id="KW-0805">Transcription regulation</keyword>
<accession>A0A0D1YYD4</accession>
<dbReference type="PANTHER" id="PTHR31845">
    <property type="entry name" value="FINGER DOMAIN PROTEIN, PUTATIVE-RELATED"/>
    <property type="match status" value="1"/>
</dbReference>
<feature type="region of interest" description="Disordered" evidence="7">
    <location>
        <begin position="109"/>
        <end position="144"/>
    </location>
</feature>
<dbReference type="GO" id="GO:0000981">
    <property type="term" value="F:DNA-binding transcription factor activity, RNA polymerase II-specific"/>
    <property type="evidence" value="ECO:0007669"/>
    <property type="project" value="InterPro"/>
</dbReference>
<keyword evidence="6" id="KW-0539">Nucleus</keyword>
<gene>
    <name evidence="9" type="ORF">PV08_00876</name>
</gene>
<evidence type="ECO:0000256" key="3">
    <source>
        <dbReference type="ARBA" id="ARBA00023015"/>
    </source>
</evidence>
<organism evidence="9 10">
    <name type="scientific">Exophiala spinifera</name>
    <dbReference type="NCBI Taxonomy" id="91928"/>
    <lineage>
        <taxon>Eukaryota</taxon>
        <taxon>Fungi</taxon>
        <taxon>Dikarya</taxon>
        <taxon>Ascomycota</taxon>
        <taxon>Pezizomycotina</taxon>
        <taxon>Eurotiomycetes</taxon>
        <taxon>Chaetothyriomycetidae</taxon>
        <taxon>Chaetothyriales</taxon>
        <taxon>Herpotrichiellaceae</taxon>
        <taxon>Exophiala</taxon>
    </lineage>
</organism>
<feature type="compositionally biased region" description="Polar residues" evidence="7">
    <location>
        <begin position="120"/>
        <end position="144"/>
    </location>
</feature>
<dbReference type="GO" id="GO:0005634">
    <property type="term" value="C:nucleus"/>
    <property type="evidence" value="ECO:0007669"/>
    <property type="project" value="UniProtKB-SubCell"/>
</dbReference>
<dbReference type="OrthoDB" id="3163292at2759"/>
<evidence type="ECO:0000256" key="5">
    <source>
        <dbReference type="ARBA" id="ARBA00023163"/>
    </source>
</evidence>
<dbReference type="CDD" id="cd12148">
    <property type="entry name" value="fungal_TF_MHR"/>
    <property type="match status" value="1"/>
</dbReference>
<dbReference type="InterPro" id="IPR051089">
    <property type="entry name" value="prtT"/>
</dbReference>
<dbReference type="GO" id="GO:0000976">
    <property type="term" value="F:transcription cis-regulatory region binding"/>
    <property type="evidence" value="ECO:0007669"/>
    <property type="project" value="TreeGrafter"/>
</dbReference>
<name>A0A0D1YYD4_9EURO</name>
<evidence type="ECO:0000259" key="8">
    <source>
        <dbReference type="PROSITE" id="PS50048"/>
    </source>
</evidence>
<dbReference type="Proteomes" id="UP000053328">
    <property type="component" value="Unassembled WGS sequence"/>
</dbReference>
<dbReference type="RefSeq" id="XP_016240517.1">
    <property type="nucleotide sequence ID" value="XM_016375241.1"/>
</dbReference>
<dbReference type="EMBL" id="KN847492">
    <property type="protein sequence ID" value="KIW20301.1"/>
    <property type="molecule type" value="Genomic_DNA"/>
</dbReference>